<evidence type="ECO:0000313" key="2">
    <source>
        <dbReference type="EMBL" id="MBK5928381.1"/>
    </source>
</evidence>
<dbReference type="InterPro" id="IPR048933">
    <property type="entry name" value="B_lactamase-like_C"/>
</dbReference>
<dbReference type="Pfam" id="PF21221">
    <property type="entry name" value="B_lactamase-like_C"/>
    <property type="match status" value="1"/>
</dbReference>
<feature type="domain" description="Metallo-beta-lactamase" evidence="1">
    <location>
        <begin position="41"/>
        <end position="259"/>
    </location>
</feature>
<sequence length="364" mass="39161">MADGADRISHPFPQPPAPGAALEVAPGILWLRLPLPMRLDHVNAFALADDDGWTLVDTGFDTPPTRAAWQAALAGPLAGRPVARVLVTHHHPDHVGLAGWFQTHHGAELWMPRTGWLFARMLSLDIQERPADATLAFWRAAGMTATELAHRAEARPFNFADVVHPMPLGFRRLEDGATIRLAGRDWDIRFGDGHAPDHATLWSRDGALVLGGDQLLPGISPNLGVYATEPGADPVGEWMDSCRRLAAHARPDQLVLPGHKLPFTGLPLRLAQLIDNHHGALGRLRAHLATPRTALECFPALFRREIGAGELTLALVEAVGHLNHLARTGQATWELRADAARLWRAVPPGEGAAGRSAAGLGAAG</sequence>
<dbReference type="SUPFAM" id="SSF56281">
    <property type="entry name" value="Metallo-hydrolase/oxidoreductase"/>
    <property type="match status" value="1"/>
</dbReference>
<dbReference type="Proteomes" id="UP000706333">
    <property type="component" value="Unassembled WGS sequence"/>
</dbReference>
<proteinExistence type="predicted"/>
<keyword evidence="2" id="KW-0378">Hydrolase</keyword>
<reference evidence="2" key="1">
    <citation type="submission" date="2017-05" db="EMBL/GenBank/DDBJ databases">
        <authorList>
            <person name="Imhoff J.F."/>
            <person name="Rahn T."/>
            <person name="Kuenzel S."/>
            <person name="Neulinger S.C."/>
        </authorList>
    </citation>
    <scope>NUCLEOTIDE SEQUENCE</scope>
    <source>
        <strain evidence="2">LMG 28126</strain>
    </source>
</reference>
<name>A0A934WJT5_9RHOB</name>
<keyword evidence="3" id="KW-1185">Reference proteome</keyword>
<dbReference type="SMART" id="SM00849">
    <property type="entry name" value="Lactamase_B"/>
    <property type="match status" value="1"/>
</dbReference>
<comment type="caution">
    <text evidence="2">The sequence shown here is derived from an EMBL/GenBank/DDBJ whole genome shotgun (WGS) entry which is preliminary data.</text>
</comment>
<organism evidence="2 3">
    <name type="scientific">Rhodobaculum claviforme</name>
    <dbReference type="NCBI Taxonomy" id="1549854"/>
    <lineage>
        <taxon>Bacteria</taxon>
        <taxon>Pseudomonadati</taxon>
        <taxon>Pseudomonadota</taxon>
        <taxon>Alphaproteobacteria</taxon>
        <taxon>Rhodobacterales</taxon>
        <taxon>Paracoccaceae</taxon>
        <taxon>Rhodobaculum</taxon>
    </lineage>
</organism>
<gene>
    <name evidence="2" type="ORF">CCR87_13740</name>
</gene>
<dbReference type="RefSeq" id="WP_201158145.1">
    <property type="nucleotide sequence ID" value="NZ_NHSD01000301.1"/>
</dbReference>
<dbReference type="InterPro" id="IPR050662">
    <property type="entry name" value="Sec-metab_biosynth-thioest"/>
</dbReference>
<dbReference type="InterPro" id="IPR036388">
    <property type="entry name" value="WH-like_DNA-bd_sf"/>
</dbReference>
<dbReference type="EMBL" id="NHSD01000301">
    <property type="protein sequence ID" value="MBK5928381.1"/>
    <property type="molecule type" value="Genomic_DNA"/>
</dbReference>
<evidence type="ECO:0000313" key="3">
    <source>
        <dbReference type="Proteomes" id="UP000706333"/>
    </source>
</evidence>
<dbReference type="Gene3D" id="3.60.15.10">
    <property type="entry name" value="Ribonuclease Z/Hydroxyacylglutathione hydrolase-like"/>
    <property type="match status" value="1"/>
</dbReference>
<dbReference type="GO" id="GO:0016787">
    <property type="term" value="F:hydrolase activity"/>
    <property type="evidence" value="ECO:0007669"/>
    <property type="project" value="UniProtKB-KW"/>
</dbReference>
<evidence type="ECO:0000259" key="1">
    <source>
        <dbReference type="SMART" id="SM00849"/>
    </source>
</evidence>
<dbReference type="Gene3D" id="1.10.10.10">
    <property type="entry name" value="Winged helix-like DNA-binding domain superfamily/Winged helix DNA-binding domain"/>
    <property type="match status" value="1"/>
</dbReference>
<dbReference type="PANTHER" id="PTHR23131:SF4">
    <property type="entry name" value="METALLO-BETA-LACTAMASE SUPERFAMILY POTEIN"/>
    <property type="match status" value="1"/>
</dbReference>
<protein>
    <submittedName>
        <fullName evidence="2">MBL fold hydrolase</fullName>
    </submittedName>
</protein>
<accession>A0A934WJT5</accession>
<dbReference type="InterPro" id="IPR036866">
    <property type="entry name" value="RibonucZ/Hydroxyglut_hydro"/>
</dbReference>
<dbReference type="Pfam" id="PF00753">
    <property type="entry name" value="Lactamase_B"/>
    <property type="match status" value="1"/>
</dbReference>
<dbReference type="PANTHER" id="PTHR23131">
    <property type="entry name" value="ENDORIBONUCLEASE LACTB2"/>
    <property type="match status" value="1"/>
</dbReference>
<dbReference type="InterPro" id="IPR001279">
    <property type="entry name" value="Metallo-B-lactamas"/>
</dbReference>
<reference evidence="2" key="2">
    <citation type="journal article" date="2020" name="Microorganisms">
        <title>Osmotic Adaptation and Compatible Solute Biosynthesis of Phototrophic Bacteria as Revealed from Genome Analyses.</title>
        <authorList>
            <person name="Imhoff J.F."/>
            <person name="Rahn T."/>
            <person name="Kunzel S."/>
            <person name="Keller A."/>
            <person name="Neulinger S.C."/>
        </authorList>
    </citation>
    <scope>NUCLEOTIDE SEQUENCE</scope>
    <source>
        <strain evidence="2">LMG 28126</strain>
    </source>
</reference>
<dbReference type="AlphaFoldDB" id="A0A934WJT5"/>